<organism evidence="5 6">
    <name type="scientific">Hamadaea flava</name>
    <dbReference type="NCBI Taxonomy" id="1742688"/>
    <lineage>
        <taxon>Bacteria</taxon>
        <taxon>Bacillati</taxon>
        <taxon>Actinomycetota</taxon>
        <taxon>Actinomycetes</taxon>
        <taxon>Micromonosporales</taxon>
        <taxon>Micromonosporaceae</taxon>
        <taxon>Hamadaea</taxon>
    </lineage>
</organism>
<dbReference type="SMART" id="SM00862">
    <property type="entry name" value="Trans_reg_C"/>
    <property type="match status" value="1"/>
</dbReference>
<keyword evidence="6" id="KW-1185">Reference proteome</keyword>
<dbReference type="InterPro" id="IPR001867">
    <property type="entry name" value="OmpR/PhoB-type_DNA-bd"/>
</dbReference>
<dbReference type="Pfam" id="PF01590">
    <property type="entry name" value="GAF"/>
    <property type="match status" value="1"/>
</dbReference>
<proteinExistence type="predicted"/>
<keyword evidence="1" id="KW-0805">Transcription regulation</keyword>
<feature type="domain" description="OmpR/PhoB-type" evidence="4">
    <location>
        <begin position="250"/>
        <end position="314"/>
    </location>
</feature>
<evidence type="ECO:0000313" key="6">
    <source>
        <dbReference type="Proteomes" id="UP001595816"/>
    </source>
</evidence>
<protein>
    <submittedName>
        <fullName evidence="5">GAF domain-containing protein</fullName>
    </submittedName>
</protein>
<evidence type="ECO:0000259" key="4">
    <source>
        <dbReference type="SMART" id="SM00862"/>
    </source>
</evidence>
<dbReference type="Proteomes" id="UP001595816">
    <property type="component" value="Unassembled WGS sequence"/>
</dbReference>
<gene>
    <name evidence="5" type="ORF">ACFOZ4_27815</name>
</gene>
<keyword evidence="2" id="KW-0238">DNA-binding</keyword>
<evidence type="ECO:0000256" key="3">
    <source>
        <dbReference type="ARBA" id="ARBA00023163"/>
    </source>
</evidence>
<dbReference type="InterPro" id="IPR036388">
    <property type="entry name" value="WH-like_DNA-bd_sf"/>
</dbReference>
<dbReference type="EMBL" id="JBHSAY010000015">
    <property type="protein sequence ID" value="MFC4134437.1"/>
    <property type="molecule type" value="Genomic_DNA"/>
</dbReference>
<keyword evidence="3" id="KW-0804">Transcription</keyword>
<dbReference type="SUPFAM" id="SSF46894">
    <property type="entry name" value="C-terminal effector domain of the bipartite response regulators"/>
    <property type="match status" value="1"/>
</dbReference>
<dbReference type="InterPro" id="IPR029016">
    <property type="entry name" value="GAF-like_dom_sf"/>
</dbReference>
<dbReference type="Gene3D" id="1.10.10.10">
    <property type="entry name" value="Winged helix-like DNA-binding domain superfamily/Winged helix DNA-binding domain"/>
    <property type="match status" value="1"/>
</dbReference>
<reference evidence="6" key="1">
    <citation type="journal article" date="2019" name="Int. J. Syst. Evol. Microbiol.">
        <title>The Global Catalogue of Microorganisms (GCM) 10K type strain sequencing project: providing services to taxonomists for standard genome sequencing and annotation.</title>
        <authorList>
            <consortium name="The Broad Institute Genomics Platform"/>
            <consortium name="The Broad Institute Genome Sequencing Center for Infectious Disease"/>
            <person name="Wu L."/>
            <person name="Ma J."/>
        </authorList>
    </citation>
    <scope>NUCLEOTIDE SEQUENCE [LARGE SCALE GENOMIC DNA]</scope>
    <source>
        <strain evidence="6">CGMCC 4.7289</strain>
    </source>
</reference>
<sequence>MHSPYLAEPGTEHKQRAGEIARAHEAFLSGAAPDQLDVRPVVAQSWQRSQRARVDPETPPPIVLTDDELAAYREDHLLSAVLPVLRELVGRVAEADRHLMSIADAQGRLLWVDGHKTVRDTGERIHFVEGAIWDERFAGTNAPGTALALDEAVQIFATEHYSVPVHPWTCAAAPIHDPATGEIIGMIDVTGGSVVAHPHSLALVKAAARAAEAELSWRRAPENGLWLPEQRTVARLSALNRSEGVLLLDGRRVRLSPRHTEILVLLRENPEGMTGDQLADALYEDFANPATLRVEINRLRRAVGDLVQSRPYRLAEGLDADYADVRDALERGEPAAAVAAYAGPLLPMSEARGVAELRDLLDARVRCAVLSTDDPAILEAWATKHGNDDLEIWERLAASRRADLAQQALAKTQVRRLRAEYGLPPNGATFLQRPRR</sequence>
<name>A0ABV8LTP8_9ACTN</name>
<dbReference type="InterPro" id="IPR003018">
    <property type="entry name" value="GAF"/>
</dbReference>
<dbReference type="InterPro" id="IPR016032">
    <property type="entry name" value="Sig_transdc_resp-reg_C-effctor"/>
</dbReference>
<evidence type="ECO:0000256" key="1">
    <source>
        <dbReference type="ARBA" id="ARBA00023015"/>
    </source>
</evidence>
<accession>A0ABV8LTP8</accession>
<evidence type="ECO:0000313" key="5">
    <source>
        <dbReference type="EMBL" id="MFC4134437.1"/>
    </source>
</evidence>
<evidence type="ECO:0000256" key="2">
    <source>
        <dbReference type="ARBA" id="ARBA00023125"/>
    </source>
</evidence>
<dbReference type="Gene3D" id="3.30.450.40">
    <property type="match status" value="1"/>
</dbReference>
<dbReference type="RefSeq" id="WP_253761407.1">
    <property type="nucleotide sequence ID" value="NZ_JAMZDZ010000001.1"/>
</dbReference>
<comment type="caution">
    <text evidence="5">The sequence shown here is derived from an EMBL/GenBank/DDBJ whole genome shotgun (WGS) entry which is preliminary data.</text>
</comment>